<comment type="caution">
    <text evidence="3">The sequence shown here is derived from an EMBL/GenBank/DDBJ whole genome shotgun (WGS) entry which is preliminary data.</text>
</comment>
<dbReference type="eggNOG" id="COG0204">
    <property type="taxonomic scope" value="Bacteria"/>
</dbReference>
<evidence type="ECO:0000259" key="2">
    <source>
        <dbReference type="SMART" id="SM00563"/>
    </source>
</evidence>
<evidence type="ECO:0000313" key="4">
    <source>
        <dbReference type="Proteomes" id="UP000034681"/>
    </source>
</evidence>
<dbReference type="Proteomes" id="UP000034681">
    <property type="component" value="Unassembled WGS sequence"/>
</dbReference>
<dbReference type="SUPFAM" id="SSF69593">
    <property type="entry name" value="Glycerol-3-phosphate (1)-acyltransferase"/>
    <property type="match status" value="1"/>
</dbReference>
<organism evidence="3 4">
    <name type="scientific">Prochlorothrix hollandica PCC 9006 = CALU 1027</name>
    <dbReference type="NCBI Taxonomy" id="317619"/>
    <lineage>
        <taxon>Bacteria</taxon>
        <taxon>Bacillati</taxon>
        <taxon>Cyanobacteriota</taxon>
        <taxon>Cyanophyceae</taxon>
        <taxon>Prochlorotrichales</taxon>
        <taxon>Prochlorotrichaceae</taxon>
        <taxon>Prochlorothrix</taxon>
    </lineage>
</organism>
<keyword evidence="3" id="KW-0808">Transferase</keyword>
<dbReference type="STRING" id="317619.GCA_000332315_04163"/>
<evidence type="ECO:0000313" key="3">
    <source>
        <dbReference type="EMBL" id="KKJ01545.1"/>
    </source>
</evidence>
<protein>
    <submittedName>
        <fullName evidence="3">Glycerol acyltransferase</fullName>
    </submittedName>
</protein>
<dbReference type="RefSeq" id="WP_017714296.1">
    <property type="nucleotide sequence ID" value="NZ_KB235941.1"/>
</dbReference>
<gene>
    <name evidence="3" type="ORF">PROH_04405</name>
</gene>
<reference evidence="3" key="1">
    <citation type="submission" date="2012-04" db="EMBL/GenBank/DDBJ databases">
        <authorList>
            <person name="Borisov I.G."/>
            <person name="Ivanikova N.V."/>
            <person name="Pinevich A.V."/>
        </authorList>
    </citation>
    <scope>NUCLEOTIDE SEQUENCE</scope>
    <source>
        <strain evidence="3">CALU 1027</strain>
    </source>
</reference>
<dbReference type="SMART" id="SM00563">
    <property type="entry name" value="PlsC"/>
    <property type="match status" value="1"/>
</dbReference>
<feature type="region of interest" description="Disordered" evidence="1">
    <location>
        <begin position="236"/>
        <end position="262"/>
    </location>
</feature>
<keyword evidence="4" id="KW-1185">Reference proteome</keyword>
<evidence type="ECO:0000256" key="1">
    <source>
        <dbReference type="SAM" id="MobiDB-lite"/>
    </source>
</evidence>
<dbReference type="AlphaFoldDB" id="A0A0M2PZG0"/>
<keyword evidence="3" id="KW-0012">Acyltransferase</keyword>
<name>A0A0M2PZG0_PROHO</name>
<dbReference type="Pfam" id="PF01553">
    <property type="entry name" value="Acyltransferase"/>
    <property type="match status" value="1"/>
</dbReference>
<dbReference type="InterPro" id="IPR002123">
    <property type="entry name" value="Plipid/glycerol_acylTrfase"/>
</dbReference>
<accession>A0A0M2PZG0</accession>
<dbReference type="GO" id="GO:0016746">
    <property type="term" value="F:acyltransferase activity"/>
    <property type="evidence" value="ECO:0007669"/>
    <property type="project" value="UniProtKB-KW"/>
</dbReference>
<proteinExistence type="predicted"/>
<dbReference type="EMBL" id="AJTX02000002">
    <property type="protein sequence ID" value="KKJ01545.1"/>
    <property type="molecule type" value="Genomic_DNA"/>
</dbReference>
<sequence>MNSIHQYQPPLAFIPPAFNPLVLRVVQALIPQILRSTAQVQSVQVEHLDRLVHHYQQFQQGKSRLLLAFRHPSIDDPAVLFHLMAHLLPQQAKGQGQPFKTPTHCHFLYDRGIPLWVGSWIGWLYSRLGGVPIHRGKLDMQGLRTARHLLGQGQFPFAIAPEGATNGHNDIISPLEPGVAQLGFWAAEDLQKAGKANSVVILPISLRYSYVRPPWTALDRLLTELEQDCGLPPLTALDPDLPCPTPDPAHQDGAVEDGAAGNSTDPLRYQRLYRLGLQLLDQLEGFYSRFYHQDFSDLGALQTPPGMATDPLPQRLQRLLNTALAAAEAHFGLKPKGDIIARCRRLEQAGWDWIYREDLENRNRLSPLECGLADRVAEEAALRLWHMRIVESFVAVTGSYVRQDPSADRYGETTLLVWDLITRLKGGNPLKRPNLGAKAVKISIGEPLLVDSYWSQYQENRRGARQAVADLTQDLQTALEQLMRP</sequence>
<feature type="domain" description="Phospholipid/glycerol acyltransferase" evidence="2">
    <location>
        <begin position="65"/>
        <end position="209"/>
    </location>
</feature>
<dbReference type="OrthoDB" id="524611at2"/>